<dbReference type="NCBIfam" id="TIGR00525">
    <property type="entry name" value="folB"/>
    <property type="match status" value="1"/>
</dbReference>
<dbReference type="Pfam" id="PF02152">
    <property type="entry name" value="FolB"/>
    <property type="match status" value="1"/>
</dbReference>
<dbReference type="OrthoDB" id="9803748at2"/>
<name>E6TSF4_EVAC2</name>
<sequence length="119" mass="13515">MDKIYVNGMDFYGYHGVFAEENKLGQRFFVDVVMEVNTREAGITDDLNKTVNYGEVYKITKNIMEGQAVNLVESLAERISHAVLLSFPMVHAVVVKVVKPNPPIQGHYESVAVEIRRER</sequence>
<protein>
    <recommendedName>
        <fullName evidence="6">7,8-dihydroneopterin aldolase</fullName>
        <ecNumber evidence="6">4.1.2.25</ecNumber>
    </recommendedName>
</protein>
<dbReference type="EMBL" id="CP002394">
    <property type="protein sequence ID" value="ADU28369.1"/>
    <property type="molecule type" value="Genomic_DNA"/>
</dbReference>
<evidence type="ECO:0000256" key="2">
    <source>
        <dbReference type="ARBA" id="ARBA00005013"/>
    </source>
</evidence>
<dbReference type="InterPro" id="IPR006156">
    <property type="entry name" value="Dihydroneopterin_aldolase"/>
</dbReference>
<dbReference type="PANTHER" id="PTHR42844:SF1">
    <property type="entry name" value="DIHYDRONEOPTERIN ALDOLASE 1-RELATED"/>
    <property type="match status" value="1"/>
</dbReference>
<dbReference type="KEGG" id="bco:Bcell_0078"/>
<evidence type="ECO:0000256" key="5">
    <source>
        <dbReference type="ARBA" id="ARBA00023239"/>
    </source>
</evidence>
<accession>E6TSF4</accession>
<comment type="function">
    <text evidence="6">Catalyzes the conversion of 7,8-dihydroneopterin to 6-hydroxymethyl-7,8-dihydropterin.</text>
</comment>
<dbReference type="FunFam" id="3.30.1130.10:FF:000003">
    <property type="entry name" value="7,8-dihydroneopterin aldolase"/>
    <property type="match status" value="1"/>
</dbReference>
<comment type="pathway">
    <text evidence="2 6">Cofactor biosynthesis; tetrahydrofolate biosynthesis; 2-amino-4-hydroxy-6-hydroxymethyl-7,8-dihydropteridine diphosphate from 7,8-dihydroneopterin triphosphate: step 3/4.</text>
</comment>
<dbReference type="EC" id="4.1.2.25" evidence="6"/>
<dbReference type="InterPro" id="IPR043133">
    <property type="entry name" value="GTP-CH-I_C/QueF"/>
</dbReference>
<dbReference type="GO" id="GO:0004150">
    <property type="term" value="F:dihydroneopterin aldolase activity"/>
    <property type="evidence" value="ECO:0007669"/>
    <property type="project" value="UniProtKB-UniRule"/>
</dbReference>
<keyword evidence="9" id="KW-1185">Reference proteome</keyword>
<dbReference type="AlphaFoldDB" id="E6TSF4"/>
<dbReference type="NCBIfam" id="TIGR00526">
    <property type="entry name" value="folB_dom"/>
    <property type="match status" value="1"/>
</dbReference>
<dbReference type="UniPathway" id="UPA00077">
    <property type="reaction ID" value="UER00154"/>
</dbReference>
<dbReference type="HOGENOM" id="CLU_112632_1_3_9"/>
<dbReference type="GO" id="GO:0005737">
    <property type="term" value="C:cytoplasm"/>
    <property type="evidence" value="ECO:0007669"/>
    <property type="project" value="TreeGrafter"/>
</dbReference>
<dbReference type="RefSeq" id="WP_013486712.1">
    <property type="nucleotide sequence ID" value="NC_014829.1"/>
</dbReference>
<feature type="domain" description="Dihydroneopterin aldolase/epimerase" evidence="7">
    <location>
        <begin position="4"/>
        <end position="117"/>
    </location>
</feature>
<evidence type="ECO:0000313" key="9">
    <source>
        <dbReference type="Proteomes" id="UP000001401"/>
    </source>
</evidence>
<comment type="catalytic activity">
    <reaction evidence="1 6">
        <text>7,8-dihydroneopterin = 6-hydroxymethyl-7,8-dihydropterin + glycolaldehyde</text>
        <dbReference type="Rhea" id="RHEA:10540"/>
        <dbReference type="ChEBI" id="CHEBI:17001"/>
        <dbReference type="ChEBI" id="CHEBI:17071"/>
        <dbReference type="ChEBI" id="CHEBI:44841"/>
        <dbReference type="EC" id="4.1.2.25"/>
    </reaction>
</comment>
<dbReference type="GO" id="GO:0046656">
    <property type="term" value="P:folic acid biosynthetic process"/>
    <property type="evidence" value="ECO:0007669"/>
    <property type="project" value="UniProtKB-UniRule"/>
</dbReference>
<gene>
    <name evidence="8" type="ordered locus">Bcell_0078</name>
</gene>
<evidence type="ECO:0000256" key="1">
    <source>
        <dbReference type="ARBA" id="ARBA00001353"/>
    </source>
</evidence>
<organism evidence="8 9">
    <name type="scientific">Evansella cellulosilytica (strain ATCC 21833 / DSM 2522 / FERM P-1141 / JCM 9156 / N-4)</name>
    <name type="common">Bacillus cellulosilyticus</name>
    <dbReference type="NCBI Taxonomy" id="649639"/>
    <lineage>
        <taxon>Bacteria</taxon>
        <taxon>Bacillati</taxon>
        <taxon>Bacillota</taxon>
        <taxon>Bacilli</taxon>
        <taxon>Bacillales</taxon>
        <taxon>Bacillaceae</taxon>
        <taxon>Evansella</taxon>
    </lineage>
</organism>
<proteinExistence type="inferred from homology"/>
<evidence type="ECO:0000256" key="4">
    <source>
        <dbReference type="ARBA" id="ARBA00022909"/>
    </source>
</evidence>
<keyword evidence="4 6" id="KW-0289">Folate biosynthesis</keyword>
<keyword evidence="5 6" id="KW-0456">Lyase</keyword>
<evidence type="ECO:0000256" key="3">
    <source>
        <dbReference type="ARBA" id="ARBA00005708"/>
    </source>
</evidence>
<dbReference type="GO" id="GO:0046654">
    <property type="term" value="P:tetrahydrofolate biosynthetic process"/>
    <property type="evidence" value="ECO:0007669"/>
    <property type="project" value="UniProtKB-UniRule"/>
</dbReference>
<dbReference type="STRING" id="649639.Bcell_0078"/>
<dbReference type="SUPFAM" id="SSF55620">
    <property type="entry name" value="Tetrahydrobiopterin biosynthesis enzymes-like"/>
    <property type="match status" value="1"/>
</dbReference>
<dbReference type="PANTHER" id="PTHR42844">
    <property type="entry name" value="DIHYDRONEOPTERIN ALDOLASE 1-RELATED"/>
    <property type="match status" value="1"/>
</dbReference>
<evidence type="ECO:0000259" key="7">
    <source>
        <dbReference type="SMART" id="SM00905"/>
    </source>
</evidence>
<dbReference type="InterPro" id="IPR006157">
    <property type="entry name" value="FolB_dom"/>
</dbReference>
<dbReference type="Proteomes" id="UP000001401">
    <property type="component" value="Chromosome"/>
</dbReference>
<comment type="similarity">
    <text evidence="3 6">Belongs to the DHNA family.</text>
</comment>
<evidence type="ECO:0000313" key="8">
    <source>
        <dbReference type="EMBL" id="ADU28369.1"/>
    </source>
</evidence>
<evidence type="ECO:0000256" key="6">
    <source>
        <dbReference type="RuleBase" id="RU362079"/>
    </source>
</evidence>
<dbReference type="CDD" id="cd00534">
    <property type="entry name" value="DHNA_DHNTPE"/>
    <property type="match status" value="1"/>
</dbReference>
<dbReference type="Gene3D" id="3.30.1130.10">
    <property type="match status" value="1"/>
</dbReference>
<dbReference type="SMART" id="SM00905">
    <property type="entry name" value="FolB"/>
    <property type="match status" value="1"/>
</dbReference>
<dbReference type="eggNOG" id="COG1539">
    <property type="taxonomic scope" value="Bacteria"/>
</dbReference>
<reference evidence="8 9" key="1">
    <citation type="submission" date="2010-12" db="EMBL/GenBank/DDBJ databases">
        <title>Complete sequence of Bacillus cellulosilyticus DSM 2522.</title>
        <authorList>
            <consortium name="US DOE Joint Genome Institute"/>
            <person name="Lucas S."/>
            <person name="Copeland A."/>
            <person name="Lapidus A."/>
            <person name="Cheng J.-F."/>
            <person name="Bruce D."/>
            <person name="Goodwin L."/>
            <person name="Pitluck S."/>
            <person name="Chertkov O."/>
            <person name="Detter J.C."/>
            <person name="Han C."/>
            <person name="Tapia R."/>
            <person name="Land M."/>
            <person name="Hauser L."/>
            <person name="Jeffries C."/>
            <person name="Kyrpides N."/>
            <person name="Ivanova N."/>
            <person name="Mikhailova N."/>
            <person name="Brumm P."/>
            <person name="Mead D."/>
            <person name="Woyke T."/>
        </authorList>
    </citation>
    <scope>NUCLEOTIDE SEQUENCE [LARGE SCALE GENOMIC DNA]</scope>
    <source>
        <strain evidence="9">ATCC 21833 / DSM 2522 / FERM P-1141 / JCM 9156 / N-4</strain>
    </source>
</reference>